<gene>
    <name evidence="2" type="ORF">H5410_011553</name>
</gene>
<feature type="region of interest" description="Disordered" evidence="1">
    <location>
        <begin position="1"/>
        <end position="53"/>
    </location>
</feature>
<accession>A0A9J6AQF6</accession>
<evidence type="ECO:0000256" key="1">
    <source>
        <dbReference type="SAM" id="MobiDB-lite"/>
    </source>
</evidence>
<comment type="caution">
    <text evidence="2">The sequence shown here is derived from an EMBL/GenBank/DDBJ whole genome shotgun (WGS) entry which is preliminary data.</text>
</comment>
<proteinExistence type="predicted"/>
<protein>
    <submittedName>
        <fullName evidence="2">Uncharacterized protein</fullName>
    </submittedName>
</protein>
<reference evidence="2 3" key="1">
    <citation type="submission" date="2020-09" db="EMBL/GenBank/DDBJ databases">
        <title>De no assembly of potato wild relative species, Solanum commersonii.</title>
        <authorList>
            <person name="Cho K."/>
        </authorList>
    </citation>
    <scope>NUCLEOTIDE SEQUENCE [LARGE SCALE GENOMIC DNA]</scope>
    <source>
        <strain evidence="2">LZ3.2</strain>
        <tissue evidence="2">Leaf</tissue>
    </source>
</reference>
<dbReference type="AlphaFoldDB" id="A0A9J6AQF6"/>
<dbReference type="EMBL" id="JACXVP010000002">
    <property type="protein sequence ID" value="KAG5626335.1"/>
    <property type="molecule type" value="Genomic_DNA"/>
</dbReference>
<evidence type="ECO:0000313" key="3">
    <source>
        <dbReference type="Proteomes" id="UP000824120"/>
    </source>
</evidence>
<feature type="compositionally biased region" description="Basic and acidic residues" evidence="1">
    <location>
        <begin position="26"/>
        <end position="48"/>
    </location>
</feature>
<feature type="compositionally biased region" description="Basic residues" evidence="1">
    <location>
        <begin position="10"/>
        <end position="25"/>
    </location>
</feature>
<organism evidence="2 3">
    <name type="scientific">Solanum commersonii</name>
    <name type="common">Commerson's wild potato</name>
    <name type="synonym">Commerson's nightshade</name>
    <dbReference type="NCBI Taxonomy" id="4109"/>
    <lineage>
        <taxon>Eukaryota</taxon>
        <taxon>Viridiplantae</taxon>
        <taxon>Streptophyta</taxon>
        <taxon>Embryophyta</taxon>
        <taxon>Tracheophyta</taxon>
        <taxon>Spermatophyta</taxon>
        <taxon>Magnoliopsida</taxon>
        <taxon>eudicotyledons</taxon>
        <taxon>Gunneridae</taxon>
        <taxon>Pentapetalae</taxon>
        <taxon>asterids</taxon>
        <taxon>lamiids</taxon>
        <taxon>Solanales</taxon>
        <taxon>Solanaceae</taxon>
        <taxon>Solanoideae</taxon>
        <taxon>Solaneae</taxon>
        <taxon>Solanum</taxon>
    </lineage>
</organism>
<keyword evidence="3" id="KW-1185">Reference proteome</keyword>
<dbReference type="Proteomes" id="UP000824120">
    <property type="component" value="Chromosome 2"/>
</dbReference>
<name>A0A9J6AQF6_SOLCO</name>
<sequence>MAIDGEQSHQSHRSHQSGPTAKKKSKSDEKKKGVSHENNKQHKPKDEPLLVEEGIVMDSYRAFRKS</sequence>
<evidence type="ECO:0000313" key="2">
    <source>
        <dbReference type="EMBL" id="KAG5626335.1"/>
    </source>
</evidence>